<dbReference type="PROSITE" id="PS00463">
    <property type="entry name" value="ZN2_CY6_FUNGAL_1"/>
    <property type="match status" value="1"/>
</dbReference>
<keyword evidence="6" id="KW-1185">Reference proteome</keyword>
<sequence>MPSNAPDLAPGLASAARTKVAIPRLQRPHPPQGSGKDRRRVARACTACRNHKIKCSGSSPQCKHCESTGRECIYIMPRKDRLKIVAERCAQMAAYLKALKHAASDEDAVRISELLDIVEEDISDMPQAQTPSNPDVDADESREFRAMMANGTADFQSHLEVDSLDLDENLHENERSRATGFVGKNAEVQWLRTLLLQERQKEDPGIASSSISLWTNSEQVSLVTFYLDTENVDLDYEVDAYELPPPETAERLLVLYMEKVHDSFPILPKKLFEDQFLRYFQGMARGAAPRLNPKWQAILNLVFAIGARYSHLSKEEWRADERDHLIYQARARRFAWNDATLSQHPDLPQIQVAGLLAFYYLSAGQVSRAWVAVGMALRFAQALGLHVRNEDPSASGPKREVLVRIWWSLYSLDRQLSVITGRPSVIVDSNCSVTLPLPLSEEQVNDTIHAAARISRLSSSSAVSALTSPTYTGPYPMTGIEPPHTPTGFARPDANSGSFFRAIVQMATITQTILSSLYSASTMIRSPGELQQDISQLNQRLDNWAGSLPAEFDFHMRRSGMGTPLRNFYRERVLLGFQFYGARILLTRPCLGGFGPGRDGRSPTASVSFLHNMAVLCVEAAKAELDLLPDHPDARFISKNGPWWSNVHHLTQAVAAILLALSSSSYAFEDPVVLASYAKKAIRWLRSMYDRLAERAYLVALNAFRVVASKLALDITDLWNEHAMAYPSMGQTVVGDDVSEMAFPTKFANSSPVLRYGPDISMPAPRPPVPAFVSFESPPASIPIPLQTMGDIYDNAYH</sequence>
<dbReference type="AlphaFoldDB" id="A0A6G1IKB3"/>
<dbReference type="GO" id="GO:0008270">
    <property type="term" value="F:zinc ion binding"/>
    <property type="evidence" value="ECO:0007669"/>
    <property type="project" value="InterPro"/>
</dbReference>
<dbReference type="CDD" id="cd00067">
    <property type="entry name" value="GAL4"/>
    <property type="match status" value="1"/>
</dbReference>
<dbReference type="InterPro" id="IPR007219">
    <property type="entry name" value="XnlR_reg_dom"/>
</dbReference>
<dbReference type="Gene3D" id="4.10.240.10">
    <property type="entry name" value="Zn(2)-C6 fungal-type DNA-binding domain"/>
    <property type="match status" value="1"/>
</dbReference>
<dbReference type="PANTHER" id="PTHR47654">
    <property type="entry name" value="ZN(II)2CYS6 TRANSCRIPTION FACTOR (EUROFUNG)-RELATED"/>
    <property type="match status" value="1"/>
</dbReference>
<evidence type="ECO:0000256" key="1">
    <source>
        <dbReference type="ARBA" id="ARBA00022723"/>
    </source>
</evidence>
<dbReference type="SUPFAM" id="SSF57701">
    <property type="entry name" value="Zn2/Cys6 DNA-binding domain"/>
    <property type="match status" value="1"/>
</dbReference>
<dbReference type="Proteomes" id="UP000799291">
    <property type="component" value="Unassembled WGS sequence"/>
</dbReference>
<dbReference type="PANTHER" id="PTHR47654:SF5">
    <property type="entry name" value="TRANSCRIPTION FACTOR DOMAIN-CONTAINING PROTEIN"/>
    <property type="match status" value="1"/>
</dbReference>
<protein>
    <recommendedName>
        <fullName evidence="4">Zn(2)-C6 fungal-type domain-containing protein</fullName>
    </recommendedName>
</protein>
<feature type="region of interest" description="Disordered" evidence="3">
    <location>
        <begin position="1"/>
        <end position="39"/>
    </location>
</feature>
<evidence type="ECO:0000313" key="6">
    <source>
        <dbReference type="Proteomes" id="UP000799291"/>
    </source>
</evidence>
<keyword evidence="2" id="KW-0539">Nucleus</keyword>
<keyword evidence="1" id="KW-0479">Metal-binding</keyword>
<dbReference type="PROSITE" id="PS50048">
    <property type="entry name" value="ZN2_CY6_FUNGAL_2"/>
    <property type="match status" value="1"/>
</dbReference>
<dbReference type="OrthoDB" id="5296287at2759"/>
<evidence type="ECO:0000313" key="5">
    <source>
        <dbReference type="EMBL" id="KAF2678676.1"/>
    </source>
</evidence>
<dbReference type="CDD" id="cd12148">
    <property type="entry name" value="fungal_TF_MHR"/>
    <property type="match status" value="1"/>
</dbReference>
<evidence type="ECO:0000256" key="2">
    <source>
        <dbReference type="ARBA" id="ARBA00023242"/>
    </source>
</evidence>
<dbReference type="Pfam" id="PF04082">
    <property type="entry name" value="Fungal_trans"/>
    <property type="match status" value="1"/>
</dbReference>
<dbReference type="EMBL" id="MU005610">
    <property type="protein sequence ID" value="KAF2678676.1"/>
    <property type="molecule type" value="Genomic_DNA"/>
</dbReference>
<gene>
    <name evidence="5" type="ORF">K458DRAFT_394724</name>
</gene>
<dbReference type="GO" id="GO:0006351">
    <property type="term" value="P:DNA-templated transcription"/>
    <property type="evidence" value="ECO:0007669"/>
    <property type="project" value="InterPro"/>
</dbReference>
<feature type="domain" description="Zn(2)-C6 fungal-type" evidence="4">
    <location>
        <begin position="44"/>
        <end position="74"/>
    </location>
</feature>
<reference evidence="5" key="1">
    <citation type="journal article" date="2020" name="Stud. Mycol.">
        <title>101 Dothideomycetes genomes: a test case for predicting lifestyles and emergence of pathogens.</title>
        <authorList>
            <person name="Haridas S."/>
            <person name="Albert R."/>
            <person name="Binder M."/>
            <person name="Bloem J."/>
            <person name="Labutti K."/>
            <person name="Salamov A."/>
            <person name="Andreopoulos B."/>
            <person name="Baker S."/>
            <person name="Barry K."/>
            <person name="Bills G."/>
            <person name="Bluhm B."/>
            <person name="Cannon C."/>
            <person name="Castanera R."/>
            <person name="Culley D."/>
            <person name="Daum C."/>
            <person name="Ezra D."/>
            <person name="Gonzalez J."/>
            <person name="Henrissat B."/>
            <person name="Kuo A."/>
            <person name="Liang C."/>
            <person name="Lipzen A."/>
            <person name="Lutzoni F."/>
            <person name="Magnuson J."/>
            <person name="Mondo S."/>
            <person name="Nolan M."/>
            <person name="Ohm R."/>
            <person name="Pangilinan J."/>
            <person name="Park H.-J."/>
            <person name="Ramirez L."/>
            <person name="Alfaro M."/>
            <person name="Sun H."/>
            <person name="Tritt A."/>
            <person name="Yoshinaga Y."/>
            <person name="Zwiers L.-H."/>
            <person name="Turgeon B."/>
            <person name="Goodwin S."/>
            <person name="Spatafora J."/>
            <person name="Crous P."/>
            <person name="Grigoriev I."/>
        </authorList>
    </citation>
    <scope>NUCLEOTIDE SEQUENCE</scope>
    <source>
        <strain evidence="5">CBS 122367</strain>
    </source>
</reference>
<dbReference type="SMART" id="SM00906">
    <property type="entry name" value="Fungal_trans"/>
    <property type="match status" value="1"/>
</dbReference>
<dbReference type="InterPro" id="IPR053230">
    <property type="entry name" value="Trans_reg_galc"/>
</dbReference>
<proteinExistence type="predicted"/>
<evidence type="ECO:0000256" key="3">
    <source>
        <dbReference type="SAM" id="MobiDB-lite"/>
    </source>
</evidence>
<name>A0A6G1IKB3_9PLEO</name>
<accession>A0A6G1IKB3</accession>
<dbReference type="Pfam" id="PF00172">
    <property type="entry name" value="Zn_clus"/>
    <property type="match status" value="1"/>
</dbReference>
<dbReference type="SMART" id="SM00066">
    <property type="entry name" value="GAL4"/>
    <property type="match status" value="1"/>
</dbReference>
<organism evidence="5 6">
    <name type="scientific">Lentithecium fluviatile CBS 122367</name>
    <dbReference type="NCBI Taxonomy" id="1168545"/>
    <lineage>
        <taxon>Eukaryota</taxon>
        <taxon>Fungi</taxon>
        <taxon>Dikarya</taxon>
        <taxon>Ascomycota</taxon>
        <taxon>Pezizomycotina</taxon>
        <taxon>Dothideomycetes</taxon>
        <taxon>Pleosporomycetidae</taxon>
        <taxon>Pleosporales</taxon>
        <taxon>Massarineae</taxon>
        <taxon>Lentitheciaceae</taxon>
        <taxon>Lentithecium</taxon>
    </lineage>
</organism>
<dbReference type="GO" id="GO:0003677">
    <property type="term" value="F:DNA binding"/>
    <property type="evidence" value="ECO:0007669"/>
    <property type="project" value="InterPro"/>
</dbReference>
<dbReference type="InterPro" id="IPR036864">
    <property type="entry name" value="Zn2-C6_fun-type_DNA-bd_sf"/>
</dbReference>
<dbReference type="GO" id="GO:0000981">
    <property type="term" value="F:DNA-binding transcription factor activity, RNA polymerase II-specific"/>
    <property type="evidence" value="ECO:0007669"/>
    <property type="project" value="InterPro"/>
</dbReference>
<evidence type="ECO:0000259" key="4">
    <source>
        <dbReference type="PROSITE" id="PS50048"/>
    </source>
</evidence>
<dbReference type="InterPro" id="IPR001138">
    <property type="entry name" value="Zn2Cys6_DnaBD"/>
</dbReference>